<name>A0AAJ0H608_9PEZI</name>
<keyword evidence="1" id="KW-0812">Transmembrane</keyword>
<gene>
    <name evidence="2" type="ORF">B0T25DRAFT_465506</name>
</gene>
<keyword evidence="1" id="KW-1133">Transmembrane helix</keyword>
<sequence>RLTECEDLVPTLSTKAAVYSGIISTEVPMLTAPCETANCTWPLIPTLAACGECSPVTVSQVCNQTARTCTYSTASGNAMENPMDSAGRSTFRVSPSNGTLHPMASTTRAYFSVFDMLSLTHPDGEDPSVTGTECALWFCIQALSLNTTEGSQFENVVANWSTTALKRGGSGAHGTEHVFVNMSASKLNTDNGTRYAVTHEAITALRSFMTAITSGTVQADASALDYTSDWVEAMWNATAGGMDSLDRWIATFAASMSTEIRRSGKLSSDSGSGKRYDGSAMQLAPFIRVQWYWLVYPAFMIVLSVYFLLHTIIASARDGVSVWKSGALPMLFCRIDDNIHDRVGDGMDVPDGLEERVGDVCVAMYRGENGQWGFRTASGDGE</sequence>
<organism evidence="2 3">
    <name type="scientific">Lasiosphaeria hispida</name>
    <dbReference type="NCBI Taxonomy" id="260671"/>
    <lineage>
        <taxon>Eukaryota</taxon>
        <taxon>Fungi</taxon>
        <taxon>Dikarya</taxon>
        <taxon>Ascomycota</taxon>
        <taxon>Pezizomycotina</taxon>
        <taxon>Sordariomycetes</taxon>
        <taxon>Sordariomycetidae</taxon>
        <taxon>Sordariales</taxon>
        <taxon>Lasiosphaeriaceae</taxon>
        <taxon>Lasiosphaeria</taxon>
    </lineage>
</organism>
<feature type="transmembrane region" description="Helical" evidence="1">
    <location>
        <begin position="291"/>
        <end position="309"/>
    </location>
</feature>
<dbReference type="PANTHER" id="PTHR35394">
    <property type="entry name" value="DUF3176 DOMAIN-CONTAINING PROTEIN"/>
    <property type="match status" value="1"/>
</dbReference>
<dbReference type="Proteomes" id="UP001275084">
    <property type="component" value="Unassembled WGS sequence"/>
</dbReference>
<evidence type="ECO:0000313" key="3">
    <source>
        <dbReference type="Proteomes" id="UP001275084"/>
    </source>
</evidence>
<dbReference type="AlphaFoldDB" id="A0AAJ0H608"/>
<evidence type="ECO:0000313" key="2">
    <source>
        <dbReference type="EMBL" id="KAK3341296.1"/>
    </source>
</evidence>
<dbReference type="PANTHER" id="PTHR35394:SF5">
    <property type="entry name" value="DUF3176 DOMAIN-CONTAINING PROTEIN"/>
    <property type="match status" value="1"/>
</dbReference>
<evidence type="ECO:0000256" key="1">
    <source>
        <dbReference type="SAM" id="Phobius"/>
    </source>
</evidence>
<comment type="caution">
    <text evidence="2">The sequence shown here is derived from an EMBL/GenBank/DDBJ whole genome shotgun (WGS) entry which is preliminary data.</text>
</comment>
<protein>
    <submittedName>
        <fullName evidence="2">Uncharacterized protein</fullName>
    </submittedName>
</protein>
<keyword evidence="1" id="KW-0472">Membrane</keyword>
<feature type="non-terminal residue" evidence="2">
    <location>
        <position position="1"/>
    </location>
</feature>
<accession>A0AAJ0H608</accession>
<proteinExistence type="predicted"/>
<reference evidence="2" key="2">
    <citation type="submission" date="2023-06" db="EMBL/GenBank/DDBJ databases">
        <authorList>
            <consortium name="Lawrence Berkeley National Laboratory"/>
            <person name="Haridas S."/>
            <person name="Hensen N."/>
            <person name="Bonometti L."/>
            <person name="Westerberg I."/>
            <person name="Brannstrom I.O."/>
            <person name="Guillou S."/>
            <person name="Cros-Aarteil S."/>
            <person name="Calhoun S."/>
            <person name="Kuo A."/>
            <person name="Mondo S."/>
            <person name="Pangilinan J."/>
            <person name="Riley R."/>
            <person name="Labutti K."/>
            <person name="Andreopoulos B."/>
            <person name="Lipzen A."/>
            <person name="Chen C."/>
            <person name="Yanf M."/>
            <person name="Daum C."/>
            <person name="Ng V."/>
            <person name="Clum A."/>
            <person name="Steindorff A."/>
            <person name="Ohm R."/>
            <person name="Martin F."/>
            <person name="Silar P."/>
            <person name="Natvig D."/>
            <person name="Lalanne C."/>
            <person name="Gautier V."/>
            <person name="Ament-Velasquez S.L."/>
            <person name="Kruys A."/>
            <person name="Hutchinson M.I."/>
            <person name="Powell A.J."/>
            <person name="Barry K."/>
            <person name="Miller A.N."/>
            <person name="Grigoriev I.V."/>
            <person name="Debuchy R."/>
            <person name="Gladieux P."/>
            <person name="Thoren M.H."/>
            <person name="Johannesson H."/>
        </authorList>
    </citation>
    <scope>NUCLEOTIDE SEQUENCE</scope>
    <source>
        <strain evidence="2">CBS 955.72</strain>
    </source>
</reference>
<keyword evidence="3" id="KW-1185">Reference proteome</keyword>
<dbReference type="EMBL" id="JAUIQD010000008">
    <property type="protein sequence ID" value="KAK3341296.1"/>
    <property type="molecule type" value="Genomic_DNA"/>
</dbReference>
<reference evidence="2" key="1">
    <citation type="journal article" date="2023" name="Mol. Phylogenet. Evol.">
        <title>Genome-scale phylogeny and comparative genomics of the fungal order Sordariales.</title>
        <authorList>
            <person name="Hensen N."/>
            <person name="Bonometti L."/>
            <person name="Westerberg I."/>
            <person name="Brannstrom I.O."/>
            <person name="Guillou S."/>
            <person name="Cros-Aarteil S."/>
            <person name="Calhoun S."/>
            <person name="Haridas S."/>
            <person name="Kuo A."/>
            <person name="Mondo S."/>
            <person name="Pangilinan J."/>
            <person name="Riley R."/>
            <person name="LaButti K."/>
            <person name="Andreopoulos B."/>
            <person name="Lipzen A."/>
            <person name="Chen C."/>
            <person name="Yan M."/>
            <person name="Daum C."/>
            <person name="Ng V."/>
            <person name="Clum A."/>
            <person name="Steindorff A."/>
            <person name="Ohm R.A."/>
            <person name="Martin F."/>
            <person name="Silar P."/>
            <person name="Natvig D.O."/>
            <person name="Lalanne C."/>
            <person name="Gautier V."/>
            <person name="Ament-Velasquez S.L."/>
            <person name="Kruys A."/>
            <person name="Hutchinson M.I."/>
            <person name="Powell A.J."/>
            <person name="Barry K."/>
            <person name="Miller A.N."/>
            <person name="Grigoriev I.V."/>
            <person name="Debuchy R."/>
            <person name="Gladieux P."/>
            <person name="Hiltunen Thoren M."/>
            <person name="Johannesson H."/>
        </authorList>
    </citation>
    <scope>NUCLEOTIDE SEQUENCE</scope>
    <source>
        <strain evidence="2">CBS 955.72</strain>
    </source>
</reference>